<comment type="caution">
    <text evidence="1">The sequence shown here is derived from an EMBL/GenBank/DDBJ whole genome shotgun (WGS) entry which is preliminary data.</text>
</comment>
<evidence type="ECO:0008006" key="3">
    <source>
        <dbReference type="Google" id="ProtNLM"/>
    </source>
</evidence>
<protein>
    <recommendedName>
        <fullName evidence="3">Prenyltransferase</fullName>
    </recommendedName>
</protein>
<gene>
    <name evidence="1" type="ORF">ACFPUY_26865</name>
</gene>
<dbReference type="Proteomes" id="UP001596096">
    <property type="component" value="Unassembled WGS sequence"/>
</dbReference>
<evidence type="ECO:0000313" key="2">
    <source>
        <dbReference type="Proteomes" id="UP001596096"/>
    </source>
</evidence>
<organism evidence="1 2">
    <name type="scientific">Nonomuraea harbinensis</name>
    <dbReference type="NCBI Taxonomy" id="1286938"/>
    <lineage>
        <taxon>Bacteria</taxon>
        <taxon>Bacillati</taxon>
        <taxon>Actinomycetota</taxon>
        <taxon>Actinomycetes</taxon>
        <taxon>Streptosporangiales</taxon>
        <taxon>Streptosporangiaceae</taxon>
        <taxon>Nonomuraea</taxon>
    </lineage>
</organism>
<accession>A0ABW1C1M5</accession>
<dbReference type="RefSeq" id="WP_219547639.1">
    <property type="nucleotide sequence ID" value="NZ_JAHKRN010000033.1"/>
</dbReference>
<evidence type="ECO:0000313" key="1">
    <source>
        <dbReference type="EMBL" id="MFC5818740.1"/>
    </source>
</evidence>
<dbReference type="EMBL" id="JBHSNW010000015">
    <property type="protein sequence ID" value="MFC5818740.1"/>
    <property type="molecule type" value="Genomic_DNA"/>
</dbReference>
<keyword evidence="2" id="KW-1185">Reference proteome</keyword>
<sequence>MSHDRSSAASFMAGHARVLDRRRFELMEGGGDVAGVLAALDAYRNPDGGYGWGLEPDLRSPESQPGAALHAFEVLEEIAPATSPRAAELCGWLESVTRDDGGLPFALPLGLPAATAPWWAGADPSVSSLQITSVSAAMAHRVAAHDPAVAAHPWLRRATDYCLEAIGALREPPGAYVLAFAVRFLDAVYESRPEAAGLLARLAKLVPADGRVPVAGGTADEALRPLDFAPYPGRPARELFAPGVVEADLDRLAGEQRDDGGWSVEYARVSPAGALDWRGAITVWALGVLRRNGRRIVGAAP</sequence>
<proteinExistence type="predicted"/>
<reference evidence="2" key="1">
    <citation type="journal article" date="2019" name="Int. J. Syst. Evol. Microbiol.">
        <title>The Global Catalogue of Microorganisms (GCM) 10K type strain sequencing project: providing services to taxonomists for standard genome sequencing and annotation.</title>
        <authorList>
            <consortium name="The Broad Institute Genomics Platform"/>
            <consortium name="The Broad Institute Genome Sequencing Center for Infectious Disease"/>
            <person name="Wu L."/>
            <person name="Ma J."/>
        </authorList>
    </citation>
    <scope>NUCLEOTIDE SEQUENCE [LARGE SCALE GENOMIC DNA]</scope>
    <source>
        <strain evidence="2">CGMCC 4.7106</strain>
    </source>
</reference>
<name>A0ABW1C1M5_9ACTN</name>